<evidence type="ECO:0008006" key="3">
    <source>
        <dbReference type="Google" id="ProtNLM"/>
    </source>
</evidence>
<proteinExistence type="predicted"/>
<gene>
    <name evidence="1" type="ORF">RM574_22650</name>
</gene>
<accession>A0ABD5EA37</accession>
<evidence type="ECO:0000313" key="1">
    <source>
        <dbReference type="EMBL" id="MDT0418291.1"/>
    </source>
</evidence>
<dbReference type="RefSeq" id="WP_063894614.1">
    <property type="nucleotide sequence ID" value="NZ_JAVRER010000041.1"/>
</dbReference>
<sequence length="194" mass="20998">MTSSAQQERPGITGEAVRDLGGARWLAGATPDPEATLRTWAARPHAPLRLPCGTVFDLVSAPLLFGRRMVERLWAEGPGCGPLAERGDRLLLLAAPGTADRLAALLRWEQWGGSPRHPLPPLLCHGRGDLASLPPLERPLPGAARDRWLVAPKGPRPWLPGPEVLLWAARTGVRISISHPADQGANVYDVSRRR</sequence>
<dbReference type="EMBL" id="JAVRER010000041">
    <property type="protein sequence ID" value="MDT0418291.1"/>
    <property type="molecule type" value="Genomic_DNA"/>
</dbReference>
<protein>
    <recommendedName>
        <fullName evidence="3">DNA primase/polymerase bifunctional N-terminal domain-containing protein</fullName>
    </recommendedName>
</protein>
<organism evidence="1 2">
    <name type="scientific">Streptomyces evansiae</name>
    <dbReference type="NCBI Taxonomy" id="3075535"/>
    <lineage>
        <taxon>Bacteria</taxon>
        <taxon>Bacillati</taxon>
        <taxon>Actinomycetota</taxon>
        <taxon>Actinomycetes</taxon>
        <taxon>Kitasatosporales</taxon>
        <taxon>Streptomycetaceae</taxon>
        <taxon>Streptomyces</taxon>
    </lineage>
</organism>
<evidence type="ECO:0000313" key="2">
    <source>
        <dbReference type="Proteomes" id="UP001183607"/>
    </source>
</evidence>
<dbReference type="AlphaFoldDB" id="A0ABD5EA37"/>
<name>A0ABD5EA37_9ACTN</name>
<reference evidence="2" key="1">
    <citation type="submission" date="2023-07" db="EMBL/GenBank/DDBJ databases">
        <title>30 novel species of actinomycetes from the DSMZ collection.</title>
        <authorList>
            <person name="Nouioui I."/>
        </authorList>
    </citation>
    <scope>NUCLEOTIDE SEQUENCE [LARGE SCALE GENOMIC DNA]</scope>
    <source>
        <strain evidence="2">DSM 41982</strain>
    </source>
</reference>
<comment type="caution">
    <text evidence="1">The sequence shown here is derived from an EMBL/GenBank/DDBJ whole genome shotgun (WGS) entry which is preliminary data.</text>
</comment>
<dbReference type="Proteomes" id="UP001183607">
    <property type="component" value="Unassembled WGS sequence"/>
</dbReference>